<reference evidence="1" key="1">
    <citation type="submission" date="2019-11" db="EMBL/GenBank/DDBJ databases">
        <title>Nori genome reveals adaptations in red seaweeds to the harsh intertidal environment.</title>
        <authorList>
            <person name="Wang D."/>
            <person name="Mao Y."/>
        </authorList>
    </citation>
    <scope>NUCLEOTIDE SEQUENCE</scope>
    <source>
        <tissue evidence="1">Gametophyte</tissue>
    </source>
</reference>
<sequence length="163" mass="15441">MPSWHTTHTSPSPGRARSCLDTKGSASISRAVQPAPTPLVRGRGGAWAARGAPPGVDGGPPPALVADLQVDGVALSLRFVDGVLASAATSGDGTTGDDVAANVRAALIDAGSMPAALPPAAAAAAATRVAAAVMEAGGSGGGSGRGGGGAADGSVVVDTRGEL</sequence>
<evidence type="ECO:0000313" key="2">
    <source>
        <dbReference type="Proteomes" id="UP000798662"/>
    </source>
</evidence>
<name>A0ACC3BXD5_PYRYE</name>
<proteinExistence type="predicted"/>
<organism evidence="1 2">
    <name type="scientific">Pyropia yezoensis</name>
    <name type="common">Susabi-nori</name>
    <name type="synonym">Porphyra yezoensis</name>
    <dbReference type="NCBI Taxonomy" id="2788"/>
    <lineage>
        <taxon>Eukaryota</taxon>
        <taxon>Rhodophyta</taxon>
        <taxon>Bangiophyceae</taxon>
        <taxon>Bangiales</taxon>
        <taxon>Bangiaceae</taxon>
        <taxon>Pyropia</taxon>
    </lineage>
</organism>
<accession>A0ACC3BXD5</accession>
<evidence type="ECO:0000313" key="1">
    <source>
        <dbReference type="EMBL" id="KAK1862589.1"/>
    </source>
</evidence>
<dbReference type="EMBL" id="CM020618">
    <property type="protein sequence ID" value="KAK1862589.1"/>
    <property type="molecule type" value="Genomic_DNA"/>
</dbReference>
<comment type="caution">
    <text evidence="1">The sequence shown here is derived from an EMBL/GenBank/DDBJ whole genome shotgun (WGS) entry which is preliminary data.</text>
</comment>
<dbReference type="Proteomes" id="UP000798662">
    <property type="component" value="Chromosome 1"/>
</dbReference>
<protein>
    <submittedName>
        <fullName evidence="1">Uncharacterized protein</fullName>
    </submittedName>
</protein>
<keyword evidence="2" id="KW-1185">Reference proteome</keyword>
<gene>
    <name evidence="1" type="ORF">I4F81_005157</name>
</gene>